<dbReference type="PROSITE" id="PS51257">
    <property type="entry name" value="PROKAR_LIPOPROTEIN"/>
    <property type="match status" value="1"/>
</dbReference>
<dbReference type="InterPro" id="IPR033985">
    <property type="entry name" value="SusD-like_N"/>
</dbReference>
<dbReference type="PATRIC" id="fig|322095.3.peg.1626"/>
<feature type="chain" id="PRO_5007462025" description="SusD-like N-terminal domain-containing protein" evidence="1">
    <location>
        <begin position="23"/>
        <end position="544"/>
    </location>
</feature>
<evidence type="ECO:0000313" key="3">
    <source>
        <dbReference type="EMBL" id="KXB74658.1"/>
    </source>
</evidence>
<evidence type="ECO:0000256" key="1">
    <source>
        <dbReference type="SAM" id="SignalP"/>
    </source>
</evidence>
<keyword evidence="4" id="KW-1185">Reference proteome</keyword>
<keyword evidence="1" id="KW-0732">Signal</keyword>
<dbReference type="Proteomes" id="UP000070224">
    <property type="component" value="Unassembled WGS sequence"/>
</dbReference>
<organism evidence="3 4">
    <name type="scientific">Porphyromonas somerae</name>
    <dbReference type="NCBI Taxonomy" id="322095"/>
    <lineage>
        <taxon>Bacteria</taxon>
        <taxon>Pseudomonadati</taxon>
        <taxon>Bacteroidota</taxon>
        <taxon>Bacteroidia</taxon>
        <taxon>Bacteroidales</taxon>
        <taxon>Porphyromonadaceae</taxon>
        <taxon>Porphyromonas</taxon>
    </lineage>
</organism>
<dbReference type="AlphaFoldDB" id="A0A134B3Z3"/>
<dbReference type="RefSeq" id="WP_060935783.1">
    <property type="nucleotide sequence ID" value="NZ_KQ960459.1"/>
</dbReference>
<gene>
    <name evidence="3" type="ORF">HMPREF3185_01651</name>
</gene>
<feature type="domain" description="SusD-like N-terminal" evidence="2">
    <location>
        <begin position="26"/>
        <end position="240"/>
    </location>
</feature>
<dbReference type="InterPro" id="IPR011990">
    <property type="entry name" value="TPR-like_helical_dom_sf"/>
</dbReference>
<dbReference type="Gene3D" id="1.25.40.390">
    <property type="match status" value="1"/>
</dbReference>
<dbReference type="SUPFAM" id="SSF48452">
    <property type="entry name" value="TPR-like"/>
    <property type="match status" value="1"/>
</dbReference>
<evidence type="ECO:0000259" key="2">
    <source>
        <dbReference type="Pfam" id="PF14322"/>
    </source>
</evidence>
<reference evidence="4" key="1">
    <citation type="submission" date="2016-01" db="EMBL/GenBank/DDBJ databases">
        <authorList>
            <person name="Mitreva M."/>
            <person name="Pepin K.H."/>
            <person name="Mihindukulasuriya K.A."/>
            <person name="Fulton R."/>
            <person name="Fronick C."/>
            <person name="O'Laughlin M."/>
            <person name="Miner T."/>
            <person name="Herter B."/>
            <person name="Rosa B.A."/>
            <person name="Cordes M."/>
            <person name="Tomlinson C."/>
            <person name="Wollam A."/>
            <person name="Palsikar V.B."/>
            <person name="Mardis E.R."/>
            <person name="Wilson R.K."/>
        </authorList>
    </citation>
    <scope>NUCLEOTIDE SEQUENCE [LARGE SCALE GENOMIC DNA]</scope>
    <source>
        <strain evidence="4">KA00683</strain>
    </source>
</reference>
<dbReference type="Gene3D" id="1.25.40.900">
    <property type="match status" value="1"/>
</dbReference>
<dbReference type="EMBL" id="LSDK01000115">
    <property type="protein sequence ID" value="KXB74658.1"/>
    <property type="molecule type" value="Genomic_DNA"/>
</dbReference>
<proteinExistence type="predicted"/>
<dbReference type="Pfam" id="PF14322">
    <property type="entry name" value="SusD-like_3"/>
    <property type="match status" value="1"/>
</dbReference>
<evidence type="ECO:0000313" key="4">
    <source>
        <dbReference type="Proteomes" id="UP000070224"/>
    </source>
</evidence>
<sequence length="544" mass="61691">MKKLSFSLLGLALVAGSIFGMSSCGKYLDENADGHYVDGNTPYKISRFLTYAYPLSSLAHISELSSDNTYEDETRNPYREDFQDLAVYWRPITTTDGSAYYDGTLKLWESYYYAIAQANEVLTLIEETKDYGDRNMASRAEALAVRAWSHFQLANVFCLPYNFDGQGGATNLGIPYIAERVTTILPDYPRGTLKETYEKIDKDLQEAIPLLEKYNIYQNDIRRFHFTAESAYAFAARFYLYYNQPDKAKEYADKLLGDNPASQLRNWAGNYTGIDAANANAKALAYYRPTNAANLLVVSLYSDFQFTTTSGEAFTNSRYTHSNKCAADETLWKNIWNVGRNRDEYNFAPYIYDKVFIDKIYQPKLPTLTGSRSVEVQLTTDEALINRAEAKIRLGDLAGGLADLNVWTQAYLRPGLAKRTFTQAEIKAYYDALPYADKTTRSPKKHLTKAHFKLHDGSTITEGTATEALLQYVLQCRRILTLHEGLRWQDIKRFGIDIYRWKKIDAGADTYEVPADGVLLGSDLRHAIALPQQAITGQIQQNPR</sequence>
<dbReference type="STRING" id="322095.HMPREF3185_01651"/>
<dbReference type="OrthoDB" id="1147023at2"/>
<feature type="signal peptide" evidence="1">
    <location>
        <begin position="1"/>
        <end position="22"/>
    </location>
</feature>
<accession>A0A134B3Z3</accession>
<comment type="caution">
    <text evidence="3">The sequence shown here is derived from an EMBL/GenBank/DDBJ whole genome shotgun (WGS) entry which is preliminary data.</text>
</comment>
<name>A0A134B3Z3_9PORP</name>
<protein>
    <recommendedName>
        <fullName evidence="2">SusD-like N-terminal domain-containing protein</fullName>
    </recommendedName>
</protein>